<evidence type="ECO:0000256" key="4">
    <source>
        <dbReference type="ARBA" id="ARBA00006511"/>
    </source>
</evidence>
<comment type="similarity">
    <text evidence="4">Belongs to the P4HA family.</text>
</comment>
<evidence type="ECO:0000256" key="9">
    <source>
        <dbReference type="ARBA" id="ARBA00022964"/>
    </source>
</evidence>
<reference evidence="15 16" key="1">
    <citation type="journal article" date="2007" name="Nature">
        <title>Evolution of genes and genomes on the Drosophila phylogeny.</title>
        <authorList>
            <consortium name="Drosophila 12 Genomes Consortium"/>
            <person name="Clark A.G."/>
            <person name="Eisen M.B."/>
            <person name="Smith D.R."/>
            <person name="Bergman C.M."/>
            <person name="Oliver B."/>
            <person name="Markow T.A."/>
            <person name="Kaufman T.C."/>
            <person name="Kellis M."/>
            <person name="Gelbart W."/>
            <person name="Iyer V.N."/>
            <person name="Pollard D.A."/>
            <person name="Sackton T.B."/>
            <person name="Larracuente A.M."/>
            <person name="Singh N.D."/>
            <person name="Abad J.P."/>
            <person name="Abt D.N."/>
            <person name="Adryan B."/>
            <person name="Aguade M."/>
            <person name="Akashi H."/>
            <person name="Anderson W.W."/>
            <person name="Aquadro C.F."/>
            <person name="Ardell D.H."/>
            <person name="Arguello R."/>
            <person name="Artieri C.G."/>
            <person name="Barbash D.A."/>
            <person name="Barker D."/>
            <person name="Barsanti P."/>
            <person name="Batterham P."/>
            <person name="Batzoglou S."/>
            <person name="Begun D."/>
            <person name="Bhutkar A."/>
            <person name="Blanco E."/>
            <person name="Bosak S.A."/>
            <person name="Bradley R.K."/>
            <person name="Brand A.D."/>
            <person name="Brent M.R."/>
            <person name="Brooks A.N."/>
            <person name="Brown R.H."/>
            <person name="Butlin R.K."/>
            <person name="Caggese C."/>
            <person name="Calvi B.R."/>
            <person name="Bernardo de Carvalho A."/>
            <person name="Caspi A."/>
            <person name="Castrezana S."/>
            <person name="Celniker S.E."/>
            <person name="Chang J.L."/>
            <person name="Chapple C."/>
            <person name="Chatterji S."/>
            <person name="Chinwalla A."/>
            <person name="Civetta A."/>
            <person name="Clifton S.W."/>
            <person name="Comeron J.M."/>
            <person name="Costello J.C."/>
            <person name="Coyne J.A."/>
            <person name="Daub J."/>
            <person name="David R.G."/>
            <person name="Delcher A.L."/>
            <person name="Delehaunty K."/>
            <person name="Do C.B."/>
            <person name="Ebling H."/>
            <person name="Edwards K."/>
            <person name="Eickbush T."/>
            <person name="Evans J.D."/>
            <person name="Filipski A."/>
            <person name="Findeiss S."/>
            <person name="Freyhult E."/>
            <person name="Fulton L."/>
            <person name="Fulton R."/>
            <person name="Garcia A.C."/>
            <person name="Gardiner A."/>
            <person name="Garfield D.A."/>
            <person name="Garvin B.E."/>
            <person name="Gibson G."/>
            <person name="Gilbert D."/>
            <person name="Gnerre S."/>
            <person name="Godfrey J."/>
            <person name="Good R."/>
            <person name="Gotea V."/>
            <person name="Gravely B."/>
            <person name="Greenberg A.J."/>
            <person name="Griffiths-Jones S."/>
            <person name="Gross S."/>
            <person name="Guigo R."/>
            <person name="Gustafson E.A."/>
            <person name="Haerty W."/>
            <person name="Hahn M.W."/>
            <person name="Halligan D.L."/>
            <person name="Halpern A.L."/>
            <person name="Halter G.M."/>
            <person name="Han M.V."/>
            <person name="Heger A."/>
            <person name="Hillier L."/>
            <person name="Hinrichs A.S."/>
            <person name="Holmes I."/>
            <person name="Hoskins R.A."/>
            <person name="Hubisz M.J."/>
            <person name="Hultmark D."/>
            <person name="Huntley M.A."/>
            <person name="Jaffe D.B."/>
            <person name="Jagadeeshan S."/>
            <person name="Jeck W.R."/>
            <person name="Johnson J."/>
            <person name="Jones C.D."/>
            <person name="Jordan W.C."/>
            <person name="Karpen G.H."/>
            <person name="Kataoka E."/>
            <person name="Keightley P.D."/>
            <person name="Kheradpour P."/>
            <person name="Kirkness E.F."/>
            <person name="Koerich L.B."/>
            <person name="Kristiansen K."/>
            <person name="Kudrna D."/>
            <person name="Kulathinal R.J."/>
            <person name="Kumar S."/>
            <person name="Kwok R."/>
            <person name="Lander E."/>
            <person name="Langley C.H."/>
            <person name="Lapoint R."/>
            <person name="Lazzaro B.P."/>
            <person name="Lee S.J."/>
            <person name="Levesque L."/>
            <person name="Li R."/>
            <person name="Lin C.F."/>
            <person name="Lin M.F."/>
            <person name="Lindblad-Toh K."/>
            <person name="Llopart A."/>
            <person name="Long M."/>
            <person name="Low L."/>
            <person name="Lozovsky E."/>
            <person name="Lu J."/>
            <person name="Luo M."/>
            <person name="Machado C.A."/>
            <person name="Makalowski W."/>
            <person name="Marzo M."/>
            <person name="Matsuda M."/>
            <person name="Matzkin L."/>
            <person name="McAllister B."/>
            <person name="McBride C.S."/>
            <person name="McKernan B."/>
            <person name="McKernan K."/>
            <person name="Mendez-Lago M."/>
            <person name="Minx P."/>
            <person name="Mollenhauer M.U."/>
            <person name="Montooth K."/>
            <person name="Mount S.M."/>
            <person name="Mu X."/>
            <person name="Myers E."/>
            <person name="Negre B."/>
            <person name="Newfeld S."/>
            <person name="Nielsen R."/>
            <person name="Noor M.A."/>
            <person name="O'Grady P."/>
            <person name="Pachter L."/>
            <person name="Papaceit M."/>
            <person name="Parisi M.J."/>
            <person name="Parisi M."/>
            <person name="Parts L."/>
            <person name="Pedersen J.S."/>
            <person name="Pesole G."/>
            <person name="Phillippy A.M."/>
            <person name="Ponting C.P."/>
            <person name="Pop M."/>
            <person name="Porcelli D."/>
            <person name="Powell J.R."/>
            <person name="Prohaska S."/>
            <person name="Pruitt K."/>
            <person name="Puig M."/>
            <person name="Quesneville H."/>
            <person name="Ram K.R."/>
            <person name="Rand D."/>
            <person name="Rasmussen M.D."/>
            <person name="Reed L.K."/>
            <person name="Reenan R."/>
            <person name="Reily A."/>
            <person name="Remington K.A."/>
            <person name="Rieger T.T."/>
            <person name="Ritchie M.G."/>
            <person name="Robin C."/>
            <person name="Rogers Y.H."/>
            <person name="Rohde C."/>
            <person name="Rozas J."/>
            <person name="Rubenfield M.J."/>
            <person name="Ruiz A."/>
            <person name="Russo S."/>
            <person name="Salzberg S.L."/>
            <person name="Sanchez-Gracia A."/>
            <person name="Saranga D.J."/>
            <person name="Sato H."/>
            <person name="Schaeffer S.W."/>
            <person name="Schatz M.C."/>
            <person name="Schlenke T."/>
            <person name="Schwartz R."/>
            <person name="Segarra C."/>
            <person name="Singh R.S."/>
            <person name="Sirot L."/>
            <person name="Sirota M."/>
            <person name="Sisneros N.B."/>
            <person name="Smith C.D."/>
            <person name="Smith T.F."/>
            <person name="Spieth J."/>
            <person name="Stage D.E."/>
            <person name="Stark A."/>
            <person name="Stephan W."/>
            <person name="Strausberg R.L."/>
            <person name="Strempel S."/>
            <person name="Sturgill D."/>
            <person name="Sutton G."/>
            <person name="Sutton G.G."/>
            <person name="Tao W."/>
            <person name="Teichmann S."/>
            <person name="Tobari Y.N."/>
            <person name="Tomimura Y."/>
            <person name="Tsolas J.M."/>
            <person name="Valente V.L."/>
            <person name="Venter E."/>
            <person name="Venter J.C."/>
            <person name="Vicario S."/>
            <person name="Vieira F.G."/>
            <person name="Vilella A.J."/>
            <person name="Villasante A."/>
            <person name="Walenz B."/>
            <person name="Wang J."/>
            <person name="Wasserman M."/>
            <person name="Watts T."/>
            <person name="Wilson D."/>
            <person name="Wilson R.K."/>
            <person name="Wing R.A."/>
            <person name="Wolfner M.F."/>
            <person name="Wong A."/>
            <person name="Wong G.K."/>
            <person name="Wu C.I."/>
            <person name="Wu G."/>
            <person name="Yamamoto D."/>
            <person name="Yang H.P."/>
            <person name="Yang S.P."/>
            <person name="Yorke J.A."/>
            <person name="Yoshida K."/>
            <person name="Zdobnov E."/>
            <person name="Zhang P."/>
            <person name="Zhang Y."/>
            <person name="Zimin A.V."/>
            <person name="Baldwin J."/>
            <person name="Abdouelleil A."/>
            <person name="Abdulkadir J."/>
            <person name="Abebe A."/>
            <person name="Abera B."/>
            <person name="Abreu J."/>
            <person name="Acer S.C."/>
            <person name="Aftuck L."/>
            <person name="Alexander A."/>
            <person name="An P."/>
            <person name="Anderson E."/>
            <person name="Anderson S."/>
            <person name="Arachi H."/>
            <person name="Azer M."/>
            <person name="Bachantsang P."/>
            <person name="Barry A."/>
            <person name="Bayul T."/>
            <person name="Berlin A."/>
            <person name="Bessette D."/>
            <person name="Bloom T."/>
            <person name="Blye J."/>
            <person name="Boguslavskiy L."/>
            <person name="Bonnet C."/>
            <person name="Boukhgalter B."/>
            <person name="Bourzgui I."/>
            <person name="Brown A."/>
            <person name="Cahill P."/>
            <person name="Channer S."/>
            <person name="Cheshatsang Y."/>
            <person name="Chuda L."/>
            <person name="Citroen M."/>
            <person name="Collymore A."/>
            <person name="Cooke P."/>
            <person name="Costello M."/>
            <person name="D'Aco K."/>
            <person name="Daza R."/>
            <person name="De Haan G."/>
            <person name="DeGray S."/>
            <person name="DeMaso C."/>
            <person name="Dhargay N."/>
            <person name="Dooley K."/>
            <person name="Dooley E."/>
            <person name="Doricent M."/>
            <person name="Dorje P."/>
            <person name="Dorjee K."/>
            <person name="Dupes A."/>
            <person name="Elong R."/>
            <person name="Falk J."/>
            <person name="Farina A."/>
            <person name="Faro S."/>
            <person name="Ferguson D."/>
            <person name="Fisher S."/>
            <person name="Foley C.D."/>
            <person name="Franke A."/>
            <person name="Friedrich D."/>
            <person name="Gadbois L."/>
            <person name="Gearin G."/>
            <person name="Gearin C.R."/>
            <person name="Giannoukos G."/>
            <person name="Goode T."/>
            <person name="Graham J."/>
            <person name="Grandbois E."/>
            <person name="Grewal S."/>
            <person name="Gyaltsen K."/>
            <person name="Hafez N."/>
            <person name="Hagos B."/>
            <person name="Hall J."/>
            <person name="Henson C."/>
            <person name="Hollinger A."/>
            <person name="Honan T."/>
            <person name="Huard M.D."/>
            <person name="Hughes L."/>
            <person name="Hurhula B."/>
            <person name="Husby M.E."/>
            <person name="Kamat A."/>
            <person name="Kanga B."/>
            <person name="Kashin S."/>
            <person name="Khazanovich D."/>
            <person name="Kisner P."/>
            <person name="Lance K."/>
            <person name="Lara M."/>
            <person name="Lee W."/>
            <person name="Lennon N."/>
            <person name="Letendre F."/>
            <person name="LeVine R."/>
            <person name="Lipovsky A."/>
            <person name="Liu X."/>
            <person name="Liu J."/>
            <person name="Liu S."/>
            <person name="Lokyitsang T."/>
            <person name="Lokyitsang Y."/>
            <person name="Lubonja R."/>
            <person name="Lui A."/>
            <person name="MacDonald P."/>
            <person name="Magnisalis V."/>
            <person name="Maru K."/>
            <person name="Matthews C."/>
            <person name="McCusker W."/>
            <person name="McDonough S."/>
            <person name="Mehta T."/>
            <person name="Meldrim J."/>
            <person name="Meneus L."/>
            <person name="Mihai O."/>
            <person name="Mihalev A."/>
            <person name="Mihova T."/>
            <person name="Mittelman R."/>
            <person name="Mlenga V."/>
            <person name="Montmayeur A."/>
            <person name="Mulrain L."/>
            <person name="Navidi A."/>
            <person name="Naylor J."/>
            <person name="Negash T."/>
            <person name="Nguyen T."/>
            <person name="Nguyen N."/>
            <person name="Nicol R."/>
            <person name="Norbu C."/>
            <person name="Norbu N."/>
            <person name="Novod N."/>
            <person name="O'Neill B."/>
            <person name="Osman S."/>
            <person name="Markiewicz E."/>
            <person name="Oyono O.L."/>
            <person name="Patti C."/>
            <person name="Phunkhang P."/>
            <person name="Pierre F."/>
            <person name="Priest M."/>
            <person name="Raghuraman S."/>
            <person name="Rege F."/>
            <person name="Reyes R."/>
            <person name="Rise C."/>
            <person name="Rogov P."/>
            <person name="Ross K."/>
            <person name="Ryan E."/>
            <person name="Settipalli S."/>
            <person name="Shea T."/>
            <person name="Sherpa N."/>
            <person name="Shi L."/>
            <person name="Shih D."/>
            <person name="Sparrow T."/>
            <person name="Spaulding J."/>
            <person name="Stalker J."/>
            <person name="Stange-Thomann N."/>
            <person name="Stavropoulos S."/>
            <person name="Stone C."/>
            <person name="Strader C."/>
            <person name="Tesfaye S."/>
            <person name="Thomson T."/>
            <person name="Thoulutsang Y."/>
            <person name="Thoulutsang D."/>
            <person name="Topham K."/>
            <person name="Topping I."/>
            <person name="Tsamla T."/>
            <person name="Vassiliev H."/>
            <person name="Vo A."/>
            <person name="Wangchuk T."/>
            <person name="Wangdi T."/>
            <person name="Weiand M."/>
            <person name="Wilkinson J."/>
            <person name="Wilson A."/>
            <person name="Yadav S."/>
            <person name="Young G."/>
            <person name="Yu Q."/>
            <person name="Zembek L."/>
            <person name="Zhong D."/>
            <person name="Zimmer A."/>
            <person name="Zwirko Z."/>
            <person name="Jaffe D.B."/>
            <person name="Alvarez P."/>
            <person name="Brockman W."/>
            <person name="Butler J."/>
            <person name="Chin C."/>
            <person name="Gnerre S."/>
            <person name="Grabherr M."/>
            <person name="Kleber M."/>
            <person name="Mauceli E."/>
            <person name="MacCallum I."/>
        </authorList>
    </citation>
    <scope>NUCLEOTIDE SEQUENCE [LARGE SCALE GENOMIC DNA]</scope>
    <source>
        <strain evidence="16">Tucson 14024-0371.13</strain>
    </source>
</reference>
<evidence type="ECO:0000256" key="3">
    <source>
        <dbReference type="ARBA" id="ARBA00004319"/>
    </source>
</evidence>
<evidence type="ECO:0000313" key="16">
    <source>
        <dbReference type="Proteomes" id="UP000007801"/>
    </source>
</evidence>
<dbReference type="EMBL" id="CH902623">
    <property type="protein sequence ID" value="EDV30502.2"/>
    <property type="molecule type" value="Genomic_DNA"/>
</dbReference>
<proteinExistence type="inferred from homology"/>
<dbReference type="GO" id="GO:0005788">
    <property type="term" value="C:endoplasmic reticulum lumen"/>
    <property type="evidence" value="ECO:0007669"/>
    <property type="project" value="UniProtKB-SubCell"/>
</dbReference>
<evidence type="ECO:0000256" key="6">
    <source>
        <dbReference type="ARBA" id="ARBA00022723"/>
    </source>
</evidence>
<dbReference type="Pfam" id="PF13640">
    <property type="entry name" value="2OG-FeII_Oxy_3"/>
    <property type="match status" value="1"/>
</dbReference>
<sequence length="520" mass="60103">MLHLTWYLACGMLLHLIFIESAKGEFYSSIDSMQDLVKVEENLINATRLYLEAQQKQLYIYSRFIQQIKQEQKSARTLPNLDEYLEHPLHSFRFLKRFVYDWDTLILGPIVNNNPREEFQHSVNDLFENLGYPNSSEVQGAVKGLARLQKVYNLTASHLADGAIHGLLYESQLDWSDCYEIGVQLFDIGDYSKSEEWLEEALILLEENLEMDHSDLYVSDIREYLALVNFELGHSNRAKSLLNENSAQLTLKYLENSRSREILEEGDFPWFANYSRLCQGKRLPEKQDNILKCYLDGKRHAFFTLAPLKVEQVHLDPDITVYHGVLSSKQISSIFTESNKKERIRSGVAGENGEDRTVKDIRVSQQTWLNYSTPTMQYVNRINEYICGLTMRGAEEMQVANYGVGGQYEPHPDYFEFDLPPDFDGDRISTSMFYLSNVQQGGYTVFPNLNVFLPPVKGSMVLWHNLHYSLDVDARTWHAGCPVIVGSKKIGNIWMHSGSQTFRRPCHLISDRHKSLAYRN</sequence>
<dbReference type="InParanoid" id="B3MTB2"/>
<keyword evidence="8" id="KW-0847">Vitamin C</keyword>
<dbReference type="Gene3D" id="6.10.140.1460">
    <property type="match status" value="1"/>
</dbReference>
<comment type="cofactor">
    <cofactor evidence="1">
        <name>L-ascorbate</name>
        <dbReference type="ChEBI" id="CHEBI:38290"/>
    </cofactor>
</comment>
<evidence type="ECO:0000256" key="13">
    <source>
        <dbReference type="SAM" id="SignalP"/>
    </source>
</evidence>
<keyword evidence="9" id="KW-0223">Dioxygenase</keyword>
<accession>B3MTB2</accession>
<dbReference type="eggNOG" id="KOG1591">
    <property type="taxonomic scope" value="Eukaryota"/>
</dbReference>
<evidence type="ECO:0000256" key="10">
    <source>
        <dbReference type="ARBA" id="ARBA00023002"/>
    </source>
</evidence>
<name>B3MTB2_DROAN</name>
<dbReference type="PANTHER" id="PTHR10869:SF244">
    <property type="entry name" value="PROLYL 4-HYDROXYLASE SUBUNIT ALPHA-2"/>
    <property type="match status" value="1"/>
</dbReference>
<dbReference type="InterPro" id="IPR013547">
    <property type="entry name" value="P4H_N"/>
</dbReference>
<organism evidence="15 16">
    <name type="scientific">Drosophila ananassae</name>
    <name type="common">Fruit fly</name>
    <dbReference type="NCBI Taxonomy" id="7217"/>
    <lineage>
        <taxon>Eukaryota</taxon>
        <taxon>Metazoa</taxon>
        <taxon>Ecdysozoa</taxon>
        <taxon>Arthropoda</taxon>
        <taxon>Hexapoda</taxon>
        <taxon>Insecta</taxon>
        <taxon>Pterygota</taxon>
        <taxon>Neoptera</taxon>
        <taxon>Endopterygota</taxon>
        <taxon>Diptera</taxon>
        <taxon>Brachycera</taxon>
        <taxon>Muscomorpha</taxon>
        <taxon>Ephydroidea</taxon>
        <taxon>Drosophilidae</taxon>
        <taxon>Drosophila</taxon>
        <taxon>Sophophora</taxon>
    </lineage>
</organism>
<dbReference type="SMART" id="SM00702">
    <property type="entry name" value="P4Hc"/>
    <property type="match status" value="1"/>
</dbReference>
<dbReference type="SMR" id="B3MTB2"/>
<dbReference type="GO" id="GO:0004656">
    <property type="term" value="F:procollagen-proline 4-dioxygenase activity"/>
    <property type="evidence" value="ECO:0007669"/>
    <property type="project" value="UniProtKB-EC"/>
</dbReference>
<feature type="chain" id="PRO_5006454940" description="procollagen-proline 4-dioxygenase" evidence="13">
    <location>
        <begin position="25"/>
        <end position="520"/>
    </location>
</feature>
<comment type="subcellular location">
    <subcellularLocation>
        <location evidence="3">Endoplasmic reticulum lumen</location>
    </subcellularLocation>
</comment>
<keyword evidence="12" id="KW-0325">Glycoprotein</keyword>
<dbReference type="GO" id="GO:0005506">
    <property type="term" value="F:iron ion binding"/>
    <property type="evidence" value="ECO:0007669"/>
    <property type="project" value="InterPro"/>
</dbReference>
<keyword evidence="13" id="KW-0732">Signal</keyword>
<keyword evidence="16" id="KW-1185">Reference proteome</keyword>
<dbReference type="GO" id="GO:0031418">
    <property type="term" value="F:L-ascorbic acid binding"/>
    <property type="evidence" value="ECO:0007669"/>
    <property type="project" value="UniProtKB-KW"/>
</dbReference>
<evidence type="ECO:0000313" key="15">
    <source>
        <dbReference type="EMBL" id="EDV30502.2"/>
    </source>
</evidence>
<dbReference type="Gene3D" id="1.25.40.10">
    <property type="entry name" value="Tetratricopeptide repeat domain"/>
    <property type="match status" value="1"/>
</dbReference>
<dbReference type="InterPro" id="IPR045054">
    <property type="entry name" value="P4HA-like"/>
</dbReference>
<feature type="domain" description="Fe2OG dioxygenase" evidence="14">
    <location>
        <begin position="393"/>
        <end position="497"/>
    </location>
</feature>
<dbReference type="OrthoDB" id="420380at2759"/>
<evidence type="ECO:0000256" key="7">
    <source>
        <dbReference type="ARBA" id="ARBA00022824"/>
    </source>
</evidence>
<dbReference type="EC" id="1.14.11.2" evidence="5"/>
<dbReference type="Proteomes" id="UP000007801">
    <property type="component" value="Unassembled WGS sequence"/>
</dbReference>
<evidence type="ECO:0000256" key="11">
    <source>
        <dbReference type="ARBA" id="ARBA00023004"/>
    </source>
</evidence>
<evidence type="ECO:0000256" key="12">
    <source>
        <dbReference type="ARBA" id="ARBA00023180"/>
    </source>
</evidence>
<dbReference type="InterPro" id="IPR005123">
    <property type="entry name" value="Oxoglu/Fe-dep_dioxygenase_dom"/>
</dbReference>
<keyword evidence="7" id="KW-0256">Endoplasmic reticulum</keyword>
<comment type="function">
    <text evidence="2">Catalyzes the post-translational formation of 4-hydroxyproline in -Xaa-Pro-Gly- sequences in collagens and other proteins.</text>
</comment>
<dbReference type="InterPro" id="IPR011990">
    <property type="entry name" value="TPR-like_helical_dom_sf"/>
</dbReference>
<dbReference type="AlphaFoldDB" id="B3MTB2"/>
<dbReference type="SUPFAM" id="SSF48452">
    <property type="entry name" value="TPR-like"/>
    <property type="match status" value="1"/>
</dbReference>
<evidence type="ECO:0000256" key="8">
    <source>
        <dbReference type="ARBA" id="ARBA00022896"/>
    </source>
</evidence>
<dbReference type="InterPro" id="IPR044862">
    <property type="entry name" value="Pro_4_hyd_alph_FE2OG_OXY"/>
</dbReference>
<keyword evidence="6" id="KW-0479">Metal-binding</keyword>
<protein>
    <recommendedName>
        <fullName evidence="5">procollagen-proline 4-dioxygenase</fullName>
        <ecNumber evidence="5">1.14.11.2</ecNumber>
    </recommendedName>
</protein>
<evidence type="ECO:0000256" key="5">
    <source>
        <dbReference type="ARBA" id="ARBA00012269"/>
    </source>
</evidence>
<feature type="signal peptide" evidence="13">
    <location>
        <begin position="1"/>
        <end position="24"/>
    </location>
</feature>
<dbReference type="HOGENOM" id="CLU_024155_1_1_1"/>
<evidence type="ECO:0000256" key="2">
    <source>
        <dbReference type="ARBA" id="ARBA00002035"/>
    </source>
</evidence>
<gene>
    <name evidence="15" type="primary">Dana\GF22908</name>
    <name evidence="15" type="synonym">dana_GLEANR_7450</name>
    <name evidence="15" type="ORF">GF22908</name>
</gene>
<dbReference type="Pfam" id="PF08336">
    <property type="entry name" value="P4Ha_N"/>
    <property type="match status" value="1"/>
</dbReference>
<dbReference type="PROSITE" id="PS51471">
    <property type="entry name" value="FE2OG_OXY"/>
    <property type="match status" value="1"/>
</dbReference>
<keyword evidence="10 15" id="KW-0560">Oxidoreductase</keyword>
<dbReference type="InterPro" id="IPR006620">
    <property type="entry name" value="Pro_4_hyd_alph"/>
</dbReference>
<evidence type="ECO:0000259" key="14">
    <source>
        <dbReference type="PROSITE" id="PS51471"/>
    </source>
</evidence>
<keyword evidence="11" id="KW-0408">Iron</keyword>
<dbReference type="PANTHER" id="PTHR10869">
    <property type="entry name" value="PROLYL 4-HYDROXYLASE ALPHA SUBUNIT"/>
    <property type="match status" value="1"/>
</dbReference>
<evidence type="ECO:0000256" key="1">
    <source>
        <dbReference type="ARBA" id="ARBA00001961"/>
    </source>
</evidence>
<dbReference type="Gene3D" id="2.60.120.620">
    <property type="entry name" value="q2cbj1_9rhob like domain"/>
    <property type="match status" value="1"/>
</dbReference>